<keyword evidence="3" id="KW-1185">Reference proteome</keyword>
<organism evidence="2 3">
    <name type="scientific">Phage MedPE-SWcel-C56</name>
    <dbReference type="NCBI Taxonomy" id="1871314"/>
    <lineage>
        <taxon>Viruses</taxon>
        <taxon>Duplodnaviria</taxon>
        <taxon>Heunggongvirae</taxon>
        <taxon>Uroviricota</taxon>
        <taxon>Caudoviricetes</taxon>
        <taxon>Autographivirales</taxon>
        <taxon>Kafavirus</taxon>
        <taxon>Kafavirus SWcelC56</taxon>
    </lineage>
</organism>
<name>A0A1B1IY50_9CAUD</name>
<evidence type="ECO:0000313" key="3">
    <source>
        <dbReference type="Proteomes" id="UP000222126"/>
    </source>
</evidence>
<proteinExistence type="predicted"/>
<dbReference type="EMBL" id="KX397280">
    <property type="protein sequence ID" value="ANS06246.1"/>
    <property type="molecule type" value="Genomic_DNA"/>
</dbReference>
<protein>
    <submittedName>
        <fullName evidence="2">Uncharacterized protein</fullName>
    </submittedName>
</protein>
<sequence length="548" mass="57967">MSWSSDLRNPVGLGAPLNVLDTYNVDGLTPAITADFAKGTLALGGDMLAFNDLLTYERDDVAWKLNALGHWVEVPADTPRTGHHVWKDGKLVPAGIAVCASSRTNHVSNSEKFETTWASTDVTITANTHVSPDGTMSADTLTRSGEQGYLIKSSAGVNGQTKSIHARTVTGTGTVGLLSHNSVPASEVALTEEWQRFDMPVDTAETGGSNFYAVDFRVGDLDEIVVWGAQLEDGPYPTDYIATENVSVSTNPETLTIDAVSVAKAIGVFGPELIANNDFSDDLTGWVSASDGILSVTSDGLLSVANLPDDLAGFATQQFATELDELYLVEIDIANVTNRRVAGVGTSASGDRNLLDFGINDQVGKFSGFFTGTGGNVHIQLASFDLGATTLYRSATVRKVTMPDALSFVVKGYMTYEDEDAFSTVRVLTLDAGSDDKISYDHSTNGVDTGQMFFIHRVGGVSDNASTSDTDKAPGVHVPFSYASRHSSTSVRGASDGVLTPGKTPSGVPNILGHDLEIATIGNLIISELHVFADYLSNDGLIEASSTN</sequence>
<dbReference type="GeneID" id="54976486"/>
<evidence type="ECO:0000313" key="2">
    <source>
        <dbReference type="EMBL" id="ANS06246.1"/>
    </source>
</evidence>
<reference evidence="2 3" key="1">
    <citation type="submission" date="2016-06" db="EMBL/GenBank/DDBJ databases">
        <title>Not all particles are equal: the selective enrichment of particle-associated bacteria from the Mediterranean Sea.</title>
        <authorList>
            <person name="Lopez-Perez M."/>
            <person name="Kimes N.E."/>
            <person name="Haro-Moreno J.M."/>
            <person name="Rodriguez-Valera F."/>
        </authorList>
    </citation>
    <scope>NUCLEOTIDE SEQUENCE [LARGE SCALE GENOMIC DNA]</scope>
</reference>
<evidence type="ECO:0000256" key="1">
    <source>
        <dbReference type="SAM" id="MobiDB-lite"/>
    </source>
</evidence>
<dbReference type="RefSeq" id="YP_009786410.1">
    <property type="nucleotide sequence ID" value="NC_047768.1"/>
</dbReference>
<feature type="region of interest" description="Disordered" evidence="1">
    <location>
        <begin position="487"/>
        <end position="506"/>
    </location>
</feature>
<dbReference type="KEGG" id="vg:54976486"/>
<accession>A0A1B1IY50</accession>
<dbReference type="Proteomes" id="UP000222126">
    <property type="component" value="Segment"/>
</dbReference>